<dbReference type="SUPFAM" id="SSF55729">
    <property type="entry name" value="Acyl-CoA N-acyltransferases (Nat)"/>
    <property type="match status" value="1"/>
</dbReference>
<dbReference type="EMBL" id="CP029042">
    <property type="protein sequence ID" value="AZS74890.1"/>
    <property type="molecule type" value="Genomic_DNA"/>
</dbReference>
<gene>
    <name evidence="4" type="ORF">DDE74_31735</name>
</gene>
<dbReference type="Pfam" id="PF13508">
    <property type="entry name" value="Acetyltransf_7"/>
    <property type="match status" value="1"/>
</dbReference>
<feature type="domain" description="N-acetyltransferase" evidence="3">
    <location>
        <begin position="1"/>
        <end position="154"/>
    </location>
</feature>
<dbReference type="GO" id="GO:0016747">
    <property type="term" value="F:acyltransferase activity, transferring groups other than amino-acyl groups"/>
    <property type="evidence" value="ECO:0007669"/>
    <property type="project" value="InterPro"/>
</dbReference>
<dbReference type="AlphaFoldDB" id="A0A3Q9KAB1"/>
<evidence type="ECO:0000259" key="3">
    <source>
        <dbReference type="PROSITE" id="PS51186"/>
    </source>
</evidence>
<keyword evidence="2" id="KW-0012">Acyltransferase</keyword>
<dbReference type="PANTHER" id="PTHR43800">
    <property type="entry name" value="PEPTIDYL-LYSINE N-ACETYLTRANSFERASE YJAB"/>
    <property type="match status" value="1"/>
</dbReference>
<protein>
    <submittedName>
        <fullName evidence="4">GNAT family N-acetyltransferase</fullName>
    </submittedName>
</protein>
<dbReference type="RefSeq" id="WP_127153679.1">
    <property type="nucleotide sequence ID" value="NZ_CP029042.1"/>
</dbReference>
<dbReference type="PROSITE" id="PS51186">
    <property type="entry name" value="GNAT"/>
    <property type="match status" value="1"/>
</dbReference>
<evidence type="ECO:0000256" key="1">
    <source>
        <dbReference type="ARBA" id="ARBA00022679"/>
    </source>
</evidence>
<name>A0A3Q9KAB1_9ACTN</name>
<sequence length="177" mass="19451">MIIQVPALDELPALRAIERAAGEPFRGLGMTSVADDEPPSLAQLTESHRAGRVLAAYEEPGPGSEGRRPVGYLLWEPVDGCTHIEQVSVHPDQAHRGIGRALIDRAERDGGPVPLTLTTFAEVPWNAPYYARIGFRILPEAELTPGLRAIRAHEATLGLDRWPRAGMRREIGWSKRP</sequence>
<proteinExistence type="predicted"/>
<accession>A0A3Q9KAB1</accession>
<dbReference type="CDD" id="cd04301">
    <property type="entry name" value="NAT_SF"/>
    <property type="match status" value="1"/>
</dbReference>
<evidence type="ECO:0000313" key="5">
    <source>
        <dbReference type="Proteomes" id="UP000275579"/>
    </source>
</evidence>
<evidence type="ECO:0000313" key="4">
    <source>
        <dbReference type="EMBL" id="AZS74890.1"/>
    </source>
</evidence>
<dbReference type="Proteomes" id="UP000275579">
    <property type="component" value="Chromosome"/>
</dbReference>
<dbReference type="PANTHER" id="PTHR43800:SF1">
    <property type="entry name" value="PEPTIDYL-LYSINE N-ACETYLTRANSFERASE YJAB"/>
    <property type="match status" value="1"/>
</dbReference>
<evidence type="ECO:0000256" key="2">
    <source>
        <dbReference type="ARBA" id="ARBA00023315"/>
    </source>
</evidence>
<dbReference type="InterPro" id="IPR000182">
    <property type="entry name" value="GNAT_dom"/>
</dbReference>
<dbReference type="InterPro" id="IPR016181">
    <property type="entry name" value="Acyl_CoA_acyltransferase"/>
</dbReference>
<dbReference type="Gene3D" id="3.40.630.30">
    <property type="match status" value="1"/>
</dbReference>
<reference evidence="4 5" key="1">
    <citation type="submission" date="2018-04" db="EMBL/GenBank/DDBJ databases">
        <title>Complete genome sequences of Streptomyces lydicus strain WYEC and characterization of antagonistic properties of biological control agents.</title>
        <authorList>
            <person name="Mariita R.M."/>
            <person name="Sello J.K."/>
        </authorList>
    </citation>
    <scope>NUCLEOTIDE SEQUENCE [LARGE SCALE GENOMIC DNA]</scope>
    <source>
        <strain evidence="4 5">WYEC 108</strain>
    </source>
</reference>
<keyword evidence="1 4" id="KW-0808">Transferase</keyword>
<organism evidence="4 5">
    <name type="scientific">Streptomyces lydicus</name>
    <dbReference type="NCBI Taxonomy" id="47763"/>
    <lineage>
        <taxon>Bacteria</taxon>
        <taxon>Bacillati</taxon>
        <taxon>Actinomycetota</taxon>
        <taxon>Actinomycetes</taxon>
        <taxon>Kitasatosporales</taxon>
        <taxon>Streptomycetaceae</taxon>
        <taxon>Streptomyces</taxon>
    </lineage>
</organism>